<dbReference type="RefSeq" id="WP_087176172.1">
    <property type="nucleotide sequence ID" value="NZ_CAJFSK010000002.1"/>
</dbReference>
<name>A0A1Y4Q7K7_9LACO</name>
<comment type="caution">
    <text evidence="6">The sequence shown here is derived from an EMBL/GenBank/DDBJ whole genome shotgun (WGS) entry which is preliminary data.</text>
</comment>
<dbReference type="Pfam" id="PF12802">
    <property type="entry name" value="MarR_2"/>
    <property type="match status" value="1"/>
</dbReference>
<sequence>MKHLYQEINDALYNTYYGINRIEEEELKKSQFKDLTVKELHAIDAITMYDHLTVSQVADKLHLSRATVTSTVDRLVRKGYAERIRDEKDRRVVRLALTKKGRVLCRAYHAYHNMMVKSFLQNLNDDELQTIYHAFKNLEKFVNSH</sequence>
<dbReference type="GeneID" id="78202762"/>
<reference evidence="6" key="2">
    <citation type="journal article" date="2018" name="BMC Genomics">
        <title>Whole genome sequencing and function prediction of 133 gut anaerobes isolated from chicken caecum in pure cultures.</title>
        <authorList>
            <person name="Medvecky M."/>
            <person name="Cejkova D."/>
            <person name="Polansky O."/>
            <person name="Karasova D."/>
            <person name="Kubasova T."/>
            <person name="Cizek A."/>
            <person name="Rychlik I."/>
        </authorList>
    </citation>
    <scope>NUCLEOTIDE SEQUENCE</scope>
    <source>
        <strain evidence="6">An101</strain>
        <strain evidence="5">An115</strain>
    </source>
</reference>
<evidence type="ECO:0000256" key="1">
    <source>
        <dbReference type="ARBA" id="ARBA00023015"/>
    </source>
</evidence>
<dbReference type="Gene3D" id="1.10.10.10">
    <property type="entry name" value="Winged helix-like DNA-binding domain superfamily/Winged helix DNA-binding domain"/>
    <property type="match status" value="1"/>
</dbReference>
<dbReference type="InterPro" id="IPR000835">
    <property type="entry name" value="HTH_MarR-typ"/>
</dbReference>
<dbReference type="PANTHER" id="PTHR42756">
    <property type="entry name" value="TRANSCRIPTIONAL REGULATOR, MARR"/>
    <property type="match status" value="1"/>
</dbReference>
<proteinExistence type="predicted"/>
<organism evidence="6 7">
    <name type="scientific">Lactobacillus gallinarum</name>
    <dbReference type="NCBI Taxonomy" id="52242"/>
    <lineage>
        <taxon>Bacteria</taxon>
        <taxon>Bacillati</taxon>
        <taxon>Bacillota</taxon>
        <taxon>Bacilli</taxon>
        <taxon>Lactobacillales</taxon>
        <taxon>Lactobacillaceae</taxon>
        <taxon>Lactobacillus</taxon>
    </lineage>
</organism>
<dbReference type="Proteomes" id="UP000195859">
    <property type="component" value="Unassembled WGS sequence"/>
</dbReference>
<dbReference type="Proteomes" id="UP000196293">
    <property type="component" value="Unassembled WGS sequence"/>
</dbReference>
<dbReference type="InterPro" id="IPR036388">
    <property type="entry name" value="WH-like_DNA-bd_sf"/>
</dbReference>
<evidence type="ECO:0000313" key="6">
    <source>
        <dbReference type="EMBL" id="OUQ76798.1"/>
    </source>
</evidence>
<evidence type="ECO:0000256" key="2">
    <source>
        <dbReference type="ARBA" id="ARBA00023125"/>
    </source>
</evidence>
<dbReference type="PRINTS" id="PR00598">
    <property type="entry name" value="HTHMARR"/>
</dbReference>
<dbReference type="EMBL" id="NFLZ01000007">
    <property type="protein sequence ID" value="OUQ76798.1"/>
    <property type="molecule type" value="Genomic_DNA"/>
</dbReference>
<feature type="domain" description="HTH marR-type" evidence="4">
    <location>
        <begin position="1"/>
        <end position="140"/>
    </location>
</feature>
<keyword evidence="8" id="KW-1185">Reference proteome</keyword>
<dbReference type="PANTHER" id="PTHR42756:SF1">
    <property type="entry name" value="TRANSCRIPTIONAL REPRESSOR OF EMRAB OPERON"/>
    <property type="match status" value="1"/>
</dbReference>
<evidence type="ECO:0000313" key="5">
    <source>
        <dbReference type="EMBL" id="OUQ56725.1"/>
    </source>
</evidence>
<keyword evidence="1" id="KW-0805">Transcription regulation</keyword>
<gene>
    <name evidence="6" type="ORF">B5E44_04385</name>
    <name evidence="5" type="ORF">B5E59_04295</name>
</gene>
<dbReference type="InterPro" id="IPR036390">
    <property type="entry name" value="WH_DNA-bd_sf"/>
</dbReference>
<dbReference type="AlphaFoldDB" id="A0A1Y4Q7K7"/>
<dbReference type="EMBL" id="NFLS01000007">
    <property type="protein sequence ID" value="OUQ56725.1"/>
    <property type="molecule type" value="Genomic_DNA"/>
</dbReference>
<dbReference type="GO" id="GO:0003700">
    <property type="term" value="F:DNA-binding transcription factor activity"/>
    <property type="evidence" value="ECO:0007669"/>
    <property type="project" value="InterPro"/>
</dbReference>
<evidence type="ECO:0000313" key="8">
    <source>
        <dbReference type="Proteomes" id="UP000196293"/>
    </source>
</evidence>
<keyword evidence="3" id="KW-0804">Transcription</keyword>
<reference evidence="7 8" key="1">
    <citation type="submission" date="2017-04" db="EMBL/GenBank/DDBJ databases">
        <title>Function of individual gut microbiota members based on whole genome sequencing of pure cultures obtained from chicken caecum.</title>
        <authorList>
            <person name="Medvecky M."/>
            <person name="Cejkova D."/>
            <person name="Polansky O."/>
            <person name="Karasova D."/>
            <person name="Kubasova T."/>
            <person name="Cizek A."/>
            <person name="Rychlik I."/>
        </authorList>
    </citation>
    <scope>NUCLEOTIDE SEQUENCE [LARGE SCALE GENOMIC DNA]</scope>
    <source>
        <strain evidence="7">An101</strain>
        <strain evidence="8">An115</strain>
    </source>
</reference>
<dbReference type="GO" id="GO:0003677">
    <property type="term" value="F:DNA binding"/>
    <property type="evidence" value="ECO:0007669"/>
    <property type="project" value="UniProtKB-KW"/>
</dbReference>
<protein>
    <submittedName>
        <fullName evidence="6">MarR family transcriptional regulator</fullName>
    </submittedName>
</protein>
<dbReference type="SUPFAM" id="SSF46785">
    <property type="entry name" value="Winged helix' DNA-binding domain"/>
    <property type="match status" value="1"/>
</dbReference>
<evidence type="ECO:0000259" key="4">
    <source>
        <dbReference type="PROSITE" id="PS50995"/>
    </source>
</evidence>
<evidence type="ECO:0000256" key="3">
    <source>
        <dbReference type="ARBA" id="ARBA00023163"/>
    </source>
</evidence>
<accession>A0A1Y4Q7K7</accession>
<dbReference type="PROSITE" id="PS50995">
    <property type="entry name" value="HTH_MARR_2"/>
    <property type="match status" value="1"/>
</dbReference>
<evidence type="ECO:0000313" key="7">
    <source>
        <dbReference type="Proteomes" id="UP000195859"/>
    </source>
</evidence>
<dbReference type="SMART" id="SM00347">
    <property type="entry name" value="HTH_MARR"/>
    <property type="match status" value="1"/>
</dbReference>
<keyword evidence="2" id="KW-0238">DNA-binding</keyword>